<keyword evidence="4 8" id="KW-0418">Kinase</keyword>
<dbReference type="InterPro" id="IPR004625">
    <property type="entry name" value="PyrdxlKinase"/>
</dbReference>
<accession>A0A1I0L0A1</accession>
<evidence type="ECO:0000256" key="2">
    <source>
        <dbReference type="ARBA" id="ARBA00022679"/>
    </source>
</evidence>
<evidence type="ECO:0000313" key="9">
    <source>
        <dbReference type="Proteomes" id="UP000199181"/>
    </source>
</evidence>
<dbReference type="Gene3D" id="3.40.1190.20">
    <property type="match status" value="1"/>
</dbReference>
<dbReference type="EC" id="2.7.1.35" evidence="1"/>
<dbReference type="SUPFAM" id="SSF53613">
    <property type="entry name" value="Ribokinase-like"/>
    <property type="match status" value="1"/>
</dbReference>
<evidence type="ECO:0000256" key="6">
    <source>
        <dbReference type="ARBA" id="ARBA00022842"/>
    </source>
</evidence>
<evidence type="ECO:0000259" key="7">
    <source>
        <dbReference type="Pfam" id="PF08543"/>
    </source>
</evidence>
<keyword evidence="5" id="KW-0067">ATP-binding</keyword>
<dbReference type="GO" id="GO:0005829">
    <property type="term" value="C:cytosol"/>
    <property type="evidence" value="ECO:0007669"/>
    <property type="project" value="TreeGrafter"/>
</dbReference>
<dbReference type="NCBIfam" id="NF004398">
    <property type="entry name" value="PRK05756.1"/>
    <property type="match status" value="1"/>
</dbReference>
<dbReference type="PANTHER" id="PTHR10534:SF2">
    <property type="entry name" value="PYRIDOXAL KINASE"/>
    <property type="match status" value="1"/>
</dbReference>
<keyword evidence="3" id="KW-0547">Nucleotide-binding</keyword>
<feature type="domain" description="Pyridoxamine kinase/Phosphomethylpyrimidine kinase" evidence="7">
    <location>
        <begin position="65"/>
        <end position="245"/>
    </location>
</feature>
<reference evidence="9" key="1">
    <citation type="submission" date="2016-10" db="EMBL/GenBank/DDBJ databases">
        <authorList>
            <person name="Varghese N."/>
            <person name="Submissions S."/>
        </authorList>
    </citation>
    <scope>NUCLEOTIDE SEQUENCE [LARGE SCALE GENOMIC DNA]</scope>
    <source>
        <strain evidence="9">DSM 16858</strain>
    </source>
</reference>
<name>A0A1I0L0A1_9BACT</name>
<dbReference type="GO" id="GO:0009443">
    <property type="term" value="P:pyridoxal 5'-phosphate salvage"/>
    <property type="evidence" value="ECO:0007669"/>
    <property type="project" value="InterPro"/>
</dbReference>
<proteinExistence type="inferred from homology"/>
<sequence>MAILSIQSHVAYGYVGNRSAAFPLQRLGHDVWPVNTVQFSNHSGYGQWRGQVFEAAHVADVVAGIADRGVMAQCQAVLSGYMGDAATGAVILDAVAQVRAANPRALYCCDPVIGDVGRGVFVRPGIPEFMRERAVPAADLTTPNQFELEYLTGRTVRTLEDALAATATLRALGPKVVLVTSLQPEGATPGTVQMLAATAEGAWRVTTPLLPIQPPPNGAGDAVAALFLAHRLSGRAAPEALGETAASIFGIFTATQAAGSRELQLISAQEELVAPRRRFAVEQVA</sequence>
<evidence type="ECO:0000313" key="8">
    <source>
        <dbReference type="EMBL" id="SEU31474.1"/>
    </source>
</evidence>
<evidence type="ECO:0000256" key="1">
    <source>
        <dbReference type="ARBA" id="ARBA00012104"/>
    </source>
</evidence>
<keyword evidence="6" id="KW-0460">Magnesium</keyword>
<dbReference type="PANTHER" id="PTHR10534">
    <property type="entry name" value="PYRIDOXAL KINASE"/>
    <property type="match status" value="1"/>
</dbReference>
<gene>
    <name evidence="8" type="ORF">SAMN05443639_11644</name>
</gene>
<evidence type="ECO:0000256" key="5">
    <source>
        <dbReference type="ARBA" id="ARBA00022840"/>
    </source>
</evidence>
<dbReference type="UniPathway" id="UPA01068">
    <property type="reaction ID" value="UER00298"/>
</dbReference>
<protein>
    <recommendedName>
        <fullName evidence="1">pyridoxal kinase</fullName>
        <ecNumber evidence="1">2.7.1.35</ecNumber>
    </recommendedName>
</protein>
<dbReference type="CDD" id="cd01173">
    <property type="entry name" value="pyridoxal_pyridoxamine_kinase"/>
    <property type="match status" value="1"/>
</dbReference>
<dbReference type="InterPro" id="IPR023685">
    <property type="entry name" value="Pyridoxal_kinase_PdxY"/>
</dbReference>
<dbReference type="InterPro" id="IPR013749">
    <property type="entry name" value="PM/HMP-P_kinase-1"/>
</dbReference>
<dbReference type="GO" id="GO:0005524">
    <property type="term" value="F:ATP binding"/>
    <property type="evidence" value="ECO:0007669"/>
    <property type="project" value="UniProtKB-KW"/>
</dbReference>
<dbReference type="RefSeq" id="WP_093524733.1">
    <property type="nucleotide sequence ID" value="NZ_FOIJ01000016.1"/>
</dbReference>
<dbReference type="EMBL" id="FOIJ01000016">
    <property type="protein sequence ID" value="SEU31474.1"/>
    <property type="molecule type" value="Genomic_DNA"/>
</dbReference>
<evidence type="ECO:0000256" key="4">
    <source>
        <dbReference type="ARBA" id="ARBA00022777"/>
    </source>
</evidence>
<dbReference type="HAMAP" id="MF_01639">
    <property type="entry name" value="PdxY"/>
    <property type="match status" value="1"/>
</dbReference>
<evidence type="ECO:0000256" key="3">
    <source>
        <dbReference type="ARBA" id="ARBA00022741"/>
    </source>
</evidence>
<keyword evidence="2" id="KW-0808">Transferase</keyword>
<dbReference type="InterPro" id="IPR029056">
    <property type="entry name" value="Ribokinase-like"/>
</dbReference>
<organism evidence="8 9">
    <name type="scientific">Stigmatella erecta</name>
    <dbReference type="NCBI Taxonomy" id="83460"/>
    <lineage>
        <taxon>Bacteria</taxon>
        <taxon>Pseudomonadati</taxon>
        <taxon>Myxococcota</taxon>
        <taxon>Myxococcia</taxon>
        <taxon>Myxococcales</taxon>
        <taxon>Cystobacterineae</taxon>
        <taxon>Archangiaceae</taxon>
        <taxon>Stigmatella</taxon>
    </lineage>
</organism>
<dbReference type="GO" id="GO:0008478">
    <property type="term" value="F:pyridoxal kinase activity"/>
    <property type="evidence" value="ECO:0007669"/>
    <property type="project" value="UniProtKB-EC"/>
</dbReference>
<keyword evidence="9" id="KW-1185">Reference proteome</keyword>
<dbReference type="Pfam" id="PF08543">
    <property type="entry name" value="Phos_pyr_kin"/>
    <property type="match status" value="1"/>
</dbReference>
<dbReference type="Proteomes" id="UP000199181">
    <property type="component" value="Unassembled WGS sequence"/>
</dbReference>
<dbReference type="NCBIfam" id="TIGR00687">
    <property type="entry name" value="pyridox_kin"/>
    <property type="match status" value="1"/>
</dbReference>
<dbReference type="AlphaFoldDB" id="A0A1I0L0A1"/>